<sequence>MPSIDGKLLWNGSSLGSLEFSPPAALTDRFWLGEGSYIEISQQHVLEISKNLIKLCNTGKA</sequence>
<name>A0AAV7GD97_DENCH</name>
<dbReference type="Proteomes" id="UP000775213">
    <property type="component" value="Unassembled WGS sequence"/>
</dbReference>
<proteinExistence type="predicted"/>
<protein>
    <submittedName>
        <fullName evidence="1">Uncharacterized protein</fullName>
    </submittedName>
</protein>
<evidence type="ECO:0000313" key="2">
    <source>
        <dbReference type="Proteomes" id="UP000775213"/>
    </source>
</evidence>
<evidence type="ECO:0000313" key="1">
    <source>
        <dbReference type="EMBL" id="KAH0454441.1"/>
    </source>
</evidence>
<organism evidence="1 2">
    <name type="scientific">Dendrobium chrysotoxum</name>
    <name type="common">Orchid</name>
    <dbReference type="NCBI Taxonomy" id="161865"/>
    <lineage>
        <taxon>Eukaryota</taxon>
        <taxon>Viridiplantae</taxon>
        <taxon>Streptophyta</taxon>
        <taxon>Embryophyta</taxon>
        <taxon>Tracheophyta</taxon>
        <taxon>Spermatophyta</taxon>
        <taxon>Magnoliopsida</taxon>
        <taxon>Liliopsida</taxon>
        <taxon>Asparagales</taxon>
        <taxon>Orchidaceae</taxon>
        <taxon>Epidendroideae</taxon>
        <taxon>Malaxideae</taxon>
        <taxon>Dendrobiinae</taxon>
        <taxon>Dendrobium</taxon>
    </lineage>
</organism>
<comment type="caution">
    <text evidence="1">The sequence shown here is derived from an EMBL/GenBank/DDBJ whole genome shotgun (WGS) entry which is preliminary data.</text>
</comment>
<dbReference type="AlphaFoldDB" id="A0AAV7GD97"/>
<reference evidence="1 2" key="1">
    <citation type="journal article" date="2021" name="Hortic Res">
        <title>Chromosome-scale assembly of the Dendrobium chrysotoxum genome enhances the understanding of orchid evolution.</title>
        <authorList>
            <person name="Zhang Y."/>
            <person name="Zhang G.Q."/>
            <person name="Zhang D."/>
            <person name="Liu X.D."/>
            <person name="Xu X.Y."/>
            <person name="Sun W.H."/>
            <person name="Yu X."/>
            <person name="Zhu X."/>
            <person name="Wang Z.W."/>
            <person name="Zhao X."/>
            <person name="Zhong W.Y."/>
            <person name="Chen H."/>
            <person name="Yin W.L."/>
            <person name="Huang T."/>
            <person name="Niu S.C."/>
            <person name="Liu Z.J."/>
        </authorList>
    </citation>
    <scope>NUCLEOTIDE SEQUENCE [LARGE SCALE GENOMIC DNA]</scope>
    <source>
        <strain evidence="1">Lindl</strain>
    </source>
</reference>
<keyword evidence="2" id="KW-1185">Reference proteome</keyword>
<accession>A0AAV7GD97</accession>
<gene>
    <name evidence="1" type="ORF">IEQ34_016365</name>
</gene>
<dbReference type="EMBL" id="JAGFBR010000015">
    <property type="protein sequence ID" value="KAH0454441.1"/>
    <property type="molecule type" value="Genomic_DNA"/>
</dbReference>